<keyword evidence="3" id="KW-0479">Metal-binding</keyword>
<dbReference type="SUPFAM" id="SSF52540">
    <property type="entry name" value="P-loop containing nucleoside triphosphate hydrolases"/>
    <property type="match status" value="1"/>
</dbReference>
<dbReference type="GO" id="GO:0031380">
    <property type="term" value="C:nuclear RNA-directed RNA polymerase complex"/>
    <property type="evidence" value="ECO:0007669"/>
    <property type="project" value="TreeGrafter"/>
</dbReference>
<dbReference type="GO" id="GO:0002376">
    <property type="term" value="P:immune system process"/>
    <property type="evidence" value="ECO:0007669"/>
    <property type="project" value="UniProtKB-KW"/>
</dbReference>
<evidence type="ECO:0000256" key="1">
    <source>
        <dbReference type="ARBA" id="ARBA00004496"/>
    </source>
</evidence>
<evidence type="ECO:0000259" key="9">
    <source>
        <dbReference type="PROSITE" id="PS51981"/>
    </source>
</evidence>
<keyword evidence="2" id="KW-0963">Cytoplasm</keyword>
<dbReference type="Pfam" id="PF20173">
    <property type="entry name" value="ZnF_RZ-type"/>
    <property type="match status" value="1"/>
</dbReference>
<evidence type="ECO:0000256" key="7">
    <source>
        <dbReference type="ARBA" id="ARBA00022859"/>
    </source>
</evidence>
<dbReference type="InterPro" id="IPR046439">
    <property type="entry name" value="ZF_RZ_dom"/>
</dbReference>
<dbReference type="GO" id="GO:0008270">
    <property type="term" value="F:zinc ion binding"/>
    <property type="evidence" value="ECO:0007669"/>
    <property type="project" value="UniProtKB-KW"/>
</dbReference>
<feature type="compositionally biased region" description="Basic and acidic residues" evidence="8">
    <location>
        <begin position="74"/>
        <end position="94"/>
    </location>
</feature>
<dbReference type="InterPro" id="IPR041679">
    <property type="entry name" value="DNA2/NAM7-like_C"/>
</dbReference>
<dbReference type="SMART" id="SM00438">
    <property type="entry name" value="ZnF_NFX"/>
    <property type="match status" value="4"/>
</dbReference>
<feature type="compositionally biased region" description="Basic and acidic residues" evidence="8">
    <location>
        <begin position="2173"/>
        <end position="2182"/>
    </location>
</feature>
<organism evidence="10 11">
    <name type="scientific">Actinomortierella ambigua</name>
    <dbReference type="NCBI Taxonomy" id="1343610"/>
    <lineage>
        <taxon>Eukaryota</taxon>
        <taxon>Fungi</taxon>
        <taxon>Fungi incertae sedis</taxon>
        <taxon>Mucoromycota</taxon>
        <taxon>Mortierellomycotina</taxon>
        <taxon>Mortierellomycetes</taxon>
        <taxon>Mortierellales</taxon>
        <taxon>Mortierellaceae</taxon>
        <taxon>Actinomortierella</taxon>
    </lineage>
</organism>
<dbReference type="PROSITE" id="PS51981">
    <property type="entry name" value="ZF_RZ"/>
    <property type="match status" value="1"/>
</dbReference>
<dbReference type="FunFam" id="3.40.50.300:FF:001660">
    <property type="entry name" value="NF-X1 finger and helicase protein, putative"/>
    <property type="match status" value="1"/>
</dbReference>
<dbReference type="GO" id="GO:0005737">
    <property type="term" value="C:cytoplasm"/>
    <property type="evidence" value="ECO:0007669"/>
    <property type="project" value="UniProtKB-SubCell"/>
</dbReference>
<dbReference type="Pfam" id="PF13086">
    <property type="entry name" value="AAA_11"/>
    <property type="match status" value="1"/>
</dbReference>
<evidence type="ECO:0000313" key="11">
    <source>
        <dbReference type="Proteomes" id="UP000807716"/>
    </source>
</evidence>
<dbReference type="CDD" id="cd06008">
    <property type="entry name" value="NF-X1-zinc-finger"/>
    <property type="match status" value="1"/>
</dbReference>
<dbReference type="InterPro" id="IPR027417">
    <property type="entry name" value="P-loop_NTPase"/>
</dbReference>
<feature type="region of interest" description="Disordered" evidence="8">
    <location>
        <begin position="2170"/>
        <end position="2195"/>
    </location>
</feature>
<comment type="caution">
    <text evidence="10">The sequence shown here is derived from an EMBL/GenBank/DDBJ whole genome shotgun (WGS) entry which is preliminary data.</text>
</comment>
<dbReference type="PANTHER" id="PTHR10887:SF445">
    <property type="entry name" value="NFX1-TYPE ZINC FINGER-CONTAINING PROTEIN 1"/>
    <property type="match status" value="1"/>
</dbReference>
<feature type="region of interest" description="Disordered" evidence="8">
    <location>
        <begin position="1"/>
        <end position="94"/>
    </location>
</feature>
<keyword evidence="5" id="KW-0863">Zinc-finger</keyword>
<keyword evidence="11" id="KW-1185">Reference proteome</keyword>
<evidence type="ECO:0000256" key="4">
    <source>
        <dbReference type="ARBA" id="ARBA00022737"/>
    </source>
</evidence>
<evidence type="ECO:0000256" key="5">
    <source>
        <dbReference type="ARBA" id="ARBA00022771"/>
    </source>
</evidence>
<keyword evidence="7" id="KW-0391">Immunity</keyword>
<dbReference type="PANTHER" id="PTHR10887">
    <property type="entry name" value="DNA2/NAM7 HELICASE FAMILY"/>
    <property type="match status" value="1"/>
</dbReference>
<sequence length="2195" mass="248452">MLGYNHRGHSHASNGAGRGRGYPYAGNGNGRGRGYPHAANGDGQGRGNFHGDGRGRGYYHAGNGDGRGRGSFHHGNDDDRGRGRGRGGDRGRGKWITDENIAEIATKRTTSLQVGSETTDDLLVAPALDVDTQHLANWCISKSDFDGFRSQKQVRDFVHSLLVNLSNHHGVDTSGLLTGLASENGRSRLREIFLRGMVINAGEDRNLTSFQYVVMPLVGVLTRENVCKSSLTQVSGDIYNEVYAHRYEFLEQGILPCMERLIHQGSMNDTSPWGDRLRRNEFLMQVPSLQHAMLAIVRLVYHLVKRLQAAKKEMTDTVNSVRAMATKCIQRSDNSVMSRFLNENLEKECQRLRSMISLPAPTVVAPVVNSGSYHHIQDANIVHLILNFDPPGSLSKEGCRHDNDHASIKDIQIAPTQGELICARPNFLPSNDVHGAPHHLPPGWSRLLDTHFRLNREDMIDLLRKGIVSFLEALRKVNPDRQGSLLNRRELRQLVGQDVAVYAYGNVVFRKTNTARHLQGSINITFDQPPQAVSESIRQRTIFWQRSKKRLMQGSLVCFIFPAQDDDEDVDLQESTKKSHRIHLCLGVVSYRDVREMNCDPYRAAINIVLQNHGDLNRFINARANGTRDVFMVESMGGFFEAYRPVLKALQTCEPGEMPFGKYLAPADDQKTDDAVAVVDPPMYARAPGFEFDLSVLLNHPATSKLDVLDPRSCQQAVTALRTHSNLDDTQSQALVDALRREVALISGPPGTGKTKIGVDLMRVLLHNADQMKCGPILCICFTNHALDQFLEHLLDQDIHHLVRIGSRSQSERLHQYNLSELMKASGKNYAVRSTLAQAYTAWDRALLSLEKIEKDVCRQRPLQVDVVRLLKMENYAQYEELKSGDGRSYLDDKPKSIEQNYERWSTGTDLIQMEKENRRRLKKWNKGSKHAEKRRERILMRLQNGDEEEWELMNELVDLDKFSERPELLDIPSTNRPLRVLRDVDLWTMSMQERQQLQDYWTTEVRDEAFNRHTQLMKHIRELSKTVDDAHDELRRNILRKAQVIGMTTNGAAKLQSMVAQLSPKIIICEEAGEVLESHILAALSGSTQHLILIGDHLQLRPQVATYELSSDSYQGRQYNLDRSLFERLVTTAKVPSSLLTTQRRMRPEICDLVRHTLYPELIDGERVLTYPDVFGMATNLFFMDHRHPEDSRDQYGTKSKANTFEAEMVRALVQHLVKNGYEHSNIAVLTPYLGQLSRLRDTLGQVAKLVIDERDQEQLDALENNGVSSKTPWKALSANRPLTLRTIDNYQGEEADIIIISLVRSDTREDEAVSSSTIGFLKSPNRTNVLLSRARHGMYLIGNAALMDQPQNGIWPDIMAEFIQTRRIGDGFPLRCRNHPETAMMVWNPEDFAIHAPNGGCTSSCDQVLSCGHICTMMCHWDDSDHQRFKCTQPCPRLHPQCNHICHKQCGQDCGDCTEPVGALDLPCGHTLARAFCFQITNPSRARCKQKVVRKLPHCEHDHSMDCYKDPDTFKCRMKCGETLKCGHACARQCHECQSHSLPDTDLIDHRPLGKINRTAHGNCQQKCGKMLHCGHICDAYCHLGADCPPCKQKCAFTCSHARCRHPCNDLCSACCEPCPWVCDHQGRCKLPCGSPCSRMPCDRRCEKLLSCGHQCPSVCGEDCPPARFCVQCRNDPTTMEMVVDMIMQAPLSEVDVNVDPILVLPCQHALTMSTLDNLMEMLNYYEGDMNLTTGAVSFVRTKALPNREVGMMGCPWCRTPITRLRRYGRRIKHSQLVMRLKKFEIQQSESITSAEAKFNAAQKTILAALPDFLKKICKFPSSQKAKAPKRSKSSPRGLGQFEVAGTEFPNSDVSSLFRSYDIHIVQERAWNDLIKPALNAREIFDTIRGEATTSPSRRLYEASVSHLYRFKSQVFYVDSAENGYTTVQWTPEESQRIRDECARECGLSPDFQAGSSLVRSIEGRTSVLLLILHAAFQAMNMGSAGGIHSGWYWFVRDLMECCLVHARIQRDAAAKGNYPRIEMYANMHLLDIYYKQMQWIGRRPFDKDDSGQQRIRKEAVDAVLKPFMDTLLLIRNSQNIGVRDECLPKARKLETRMVTMYEVAMCQRNQPLTQDEKFEVFRAVQATLGGSGHWYRCPNGHTYVIGDCGMAMQESTCPECGERIGGGSHRLREDNRRDEEFEGLNNQRTPRR</sequence>
<dbReference type="InterPro" id="IPR041677">
    <property type="entry name" value="DNA2/NAM7_AAA_11"/>
</dbReference>
<feature type="compositionally biased region" description="Basic residues" evidence="8">
    <location>
        <begin position="1"/>
        <end position="10"/>
    </location>
</feature>
<dbReference type="EMBL" id="JAAAJB010000514">
    <property type="protein sequence ID" value="KAG0254458.1"/>
    <property type="molecule type" value="Genomic_DNA"/>
</dbReference>
<accession>A0A9P6PY78</accession>
<evidence type="ECO:0000256" key="8">
    <source>
        <dbReference type="SAM" id="MobiDB-lite"/>
    </source>
</evidence>
<dbReference type="InterPro" id="IPR047187">
    <property type="entry name" value="SF1_C_Upf1"/>
</dbReference>
<keyword evidence="6" id="KW-0862">Zinc</keyword>
<keyword evidence="4" id="KW-0677">Repeat</keyword>
<evidence type="ECO:0000256" key="3">
    <source>
        <dbReference type="ARBA" id="ARBA00022723"/>
    </source>
</evidence>
<reference evidence="10" key="1">
    <citation type="journal article" date="2020" name="Fungal Divers.">
        <title>Resolving the Mortierellaceae phylogeny through synthesis of multi-gene phylogenetics and phylogenomics.</title>
        <authorList>
            <person name="Vandepol N."/>
            <person name="Liber J."/>
            <person name="Desiro A."/>
            <person name="Na H."/>
            <person name="Kennedy M."/>
            <person name="Barry K."/>
            <person name="Grigoriev I.V."/>
            <person name="Miller A.N."/>
            <person name="O'Donnell K."/>
            <person name="Stajich J.E."/>
            <person name="Bonito G."/>
        </authorList>
    </citation>
    <scope>NUCLEOTIDE SEQUENCE</scope>
    <source>
        <strain evidence="10">BC1065</strain>
    </source>
</reference>
<evidence type="ECO:0000256" key="2">
    <source>
        <dbReference type="ARBA" id="ARBA00022490"/>
    </source>
</evidence>
<dbReference type="OrthoDB" id="2423195at2759"/>
<name>A0A9P6PY78_9FUNG</name>
<comment type="subcellular location">
    <subcellularLocation>
        <location evidence="1">Cytoplasm</location>
    </subcellularLocation>
</comment>
<proteinExistence type="predicted"/>
<dbReference type="GO" id="GO:0031048">
    <property type="term" value="P:regulatory ncRNA-mediated heterochromatin formation"/>
    <property type="evidence" value="ECO:0007669"/>
    <property type="project" value="TreeGrafter"/>
</dbReference>
<dbReference type="Gene3D" id="3.40.50.300">
    <property type="entry name" value="P-loop containing nucleotide triphosphate hydrolases"/>
    <property type="match status" value="2"/>
</dbReference>
<gene>
    <name evidence="10" type="ORF">DFQ27_006824</name>
</gene>
<evidence type="ECO:0000256" key="6">
    <source>
        <dbReference type="ARBA" id="ARBA00022833"/>
    </source>
</evidence>
<dbReference type="Pfam" id="PF13087">
    <property type="entry name" value="AAA_12"/>
    <property type="match status" value="1"/>
</dbReference>
<dbReference type="CDD" id="cd18808">
    <property type="entry name" value="SF1_C_Upf1"/>
    <property type="match status" value="1"/>
</dbReference>
<protein>
    <recommendedName>
        <fullName evidence="9">RZ-type domain-containing protein</fullName>
    </recommendedName>
</protein>
<evidence type="ECO:0000313" key="10">
    <source>
        <dbReference type="EMBL" id="KAG0254458.1"/>
    </source>
</evidence>
<dbReference type="InterPro" id="IPR000967">
    <property type="entry name" value="Znf_NFX1"/>
</dbReference>
<dbReference type="Proteomes" id="UP000807716">
    <property type="component" value="Unassembled WGS sequence"/>
</dbReference>
<dbReference type="InterPro" id="IPR045055">
    <property type="entry name" value="DNA2/NAM7-like"/>
</dbReference>
<feature type="domain" description="RZ-type" evidence="9">
    <location>
        <begin position="2115"/>
        <end position="2194"/>
    </location>
</feature>
<dbReference type="GO" id="GO:0004386">
    <property type="term" value="F:helicase activity"/>
    <property type="evidence" value="ECO:0007669"/>
    <property type="project" value="InterPro"/>
</dbReference>